<dbReference type="GO" id="GO:0004175">
    <property type="term" value="F:endopeptidase activity"/>
    <property type="evidence" value="ECO:0007669"/>
    <property type="project" value="UniProtKB-ARBA"/>
</dbReference>
<dbReference type="AlphaFoldDB" id="A0A368VLH0"/>
<proteinExistence type="predicted"/>
<keyword evidence="5" id="KW-1185">Reference proteome</keyword>
<dbReference type="RefSeq" id="WP_114454617.1">
    <property type="nucleotide sequence ID" value="NZ_QPJC01000014.1"/>
</dbReference>
<dbReference type="EMBL" id="QPJC01000014">
    <property type="protein sequence ID" value="RCW39851.1"/>
    <property type="molecule type" value="Genomic_DNA"/>
</dbReference>
<keyword evidence="2" id="KW-0812">Transmembrane</keyword>
<dbReference type="OrthoDB" id="8453431at2"/>
<organism evidence="4 5">
    <name type="scientific">Halopolyspora algeriensis</name>
    <dbReference type="NCBI Taxonomy" id="1500506"/>
    <lineage>
        <taxon>Bacteria</taxon>
        <taxon>Bacillati</taxon>
        <taxon>Actinomycetota</taxon>
        <taxon>Actinomycetes</taxon>
        <taxon>Actinomycetes incertae sedis</taxon>
        <taxon>Halopolyspora</taxon>
    </lineage>
</organism>
<evidence type="ECO:0000313" key="5">
    <source>
        <dbReference type="Proteomes" id="UP000253495"/>
    </source>
</evidence>
<protein>
    <recommendedName>
        <fullName evidence="3">CAAX prenyl protease 2/Lysostaphin resistance protein A-like domain-containing protein</fullName>
    </recommendedName>
</protein>
<keyword evidence="2" id="KW-1133">Transmembrane helix</keyword>
<dbReference type="Pfam" id="PF02517">
    <property type="entry name" value="Rce1-like"/>
    <property type="match status" value="1"/>
</dbReference>
<accession>A0A368VLH0</accession>
<feature type="transmembrane region" description="Helical" evidence="2">
    <location>
        <begin position="221"/>
        <end position="241"/>
    </location>
</feature>
<feature type="transmembrane region" description="Helical" evidence="2">
    <location>
        <begin position="253"/>
        <end position="270"/>
    </location>
</feature>
<name>A0A368VLH0_9ACTN</name>
<feature type="transmembrane region" description="Helical" evidence="2">
    <location>
        <begin position="95"/>
        <end position="118"/>
    </location>
</feature>
<sequence>MNRPPDEEPRDEEPGFPTARLPGDPSADPGTEESSRSARSSSQPGEASPHSSPPSSQPSWLSYGTPMRRAEDTRDPNLHPRYWEAQLEAARRGSLAWGFAAFFLGYGGYYLLALVFGGVLSAHVSGFDPANPPDPGPLLLLAFAPNVLLGLVPAVYSWRRGHGLRSDFGIVPKLRDVKVGLACGAVALLTSWLLGLVLISISGPPPPTAGISELVGGERTVWLFLFALFAFLGAPFTEELLMRGALWGALEHYRIPRYAILVLTALFFAFMHQESWRLPILFVGGIVIGFARMLTGRVSASMIAHATNNFLPALVLLLAAG</sequence>
<evidence type="ECO:0000259" key="3">
    <source>
        <dbReference type="Pfam" id="PF02517"/>
    </source>
</evidence>
<feature type="transmembrane region" description="Helical" evidence="2">
    <location>
        <begin position="276"/>
        <end position="295"/>
    </location>
</feature>
<gene>
    <name evidence="4" type="ORF">DFQ14_114115</name>
</gene>
<dbReference type="Proteomes" id="UP000253495">
    <property type="component" value="Unassembled WGS sequence"/>
</dbReference>
<feature type="transmembrane region" description="Helical" evidence="2">
    <location>
        <begin position="138"/>
        <end position="158"/>
    </location>
</feature>
<feature type="compositionally biased region" description="Low complexity" evidence="1">
    <location>
        <begin position="37"/>
        <end position="50"/>
    </location>
</feature>
<evidence type="ECO:0000256" key="1">
    <source>
        <dbReference type="SAM" id="MobiDB-lite"/>
    </source>
</evidence>
<feature type="domain" description="CAAX prenyl protease 2/Lysostaphin resistance protein A-like" evidence="3">
    <location>
        <begin position="221"/>
        <end position="311"/>
    </location>
</feature>
<reference evidence="4 5" key="1">
    <citation type="submission" date="2018-07" db="EMBL/GenBank/DDBJ databases">
        <title>Genomic Encyclopedia of Type Strains, Phase III (KMG-III): the genomes of soil and plant-associated and newly described type strains.</title>
        <authorList>
            <person name="Whitman W."/>
        </authorList>
    </citation>
    <scope>NUCLEOTIDE SEQUENCE [LARGE SCALE GENOMIC DNA]</scope>
    <source>
        <strain evidence="4 5">CECT 8575</strain>
    </source>
</reference>
<dbReference type="InterPro" id="IPR003675">
    <property type="entry name" value="Rce1/LyrA-like_dom"/>
</dbReference>
<dbReference type="GO" id="GO:0080120">
    <property type="term" value="P:CAAX-box protein maturation"/>
    <property type="evidence" value="ECO:0007669"/>
    <property type="project" value="UniProtKB-ARBA"/>
</dbReference>
<evidence type="ECO:0000256" key="2">
    <source>
        <dbReference type="SAM" id="Phobius"/>
    </source>
</evidence>
<feature type="region of interest" description="Disordered" evidence="1">
    <location>
        <begin position="1"/>
        <end position="76"/>
    </location>
</feature>
<comment type="caution">
    <text evidence="4">The sequence shown here is derived from an EMBL/GenBank/DDBJ whole genome shotgun (WGS) entry which is preliminary data.</text>
</comment>
<keyword evidence="2" id="KW-0472">Membrane</keyword>
<evidence type="ECO:0000313" key="4">
    <source>
        <dbReference type="EMBL" id="RCW39851.1"/>
    </source>
</evidence>
<feature type="transmembrane region" description="Helical" evidence="2">
    <location>
        <begin position="179"/>
        <end position="201"/>
    </location>
</feature>